<reference evidence="1 2" key="1">
    <citation type="journal article" date="2010" name="Nature">
        <title>The Ectocarpus genome and the independent evolution of multicellularity in brown algae.</title>
        <authorList>
            <person name="Cock J.M."/>
            <person name="Sterck L."/>
            <person name="Rouze P."/>
            <person name="Scornet D."/>
            <person name="Allen A.E."/>
            <person name="Amoutzias G."/>
            <person name="Anthouard V."/>
            <person name="Artiguenave F."/>
            <person name="Aury J.M."/>
            <person name="Badger J.H."/>
            <person name="Beszteri B."/>
            <person name="Billiau K."/>
            <person name="Bonnet E."/>
            <person name="Bothwell J.H."/>
            <person name="Bowler C."/>
            <person name="Boyen C."/>
            <person name="Brownlee C."/>
            <person name="Carrano C.J."/>
            <person name="Charrier B."/>
            <person name="Cho G.Y."/>
            <person name="Coelho S.M."/>
            <person name="Collen J."/>
            <person name="Corre E."/>
            <person name="Da Silva C."/>
            <person name="Delage L."/>
            <person name="Delaroque N."/>
            <person name="Dittami S.M."/>
            <person name="Doulbeau S."/>
            <person name="Elias M."/>
            <person name="Farnham G."/>
            <person name="Gachon C.M."/>
            <person name="Gschloessl B."/>
            <person name="Heesch S."/>
            <person name="Jabbari K."/>
            <person name="Jubin C."/>
            <person name="Kawai H."/>
            <person name="Kimura K."/>
            <person name="Kloareg B."/>
            <person name="Kupper F.C."/>
            <person name="Lang D."/>
            <person name="Le Bail A."/>
            <person name="Leblanc C."/>
            <person name="Lerouge P."/>
            <person name="Lohr M."/>
            <person name="Lopez P.J."/>
            <person name="Martens C."/>
            <person name="Maumus F."/>
            <person name="Michel G."/>
            <person name="Miranda-Saavedra D."/>
            <person name="Morales J."/>
            <person name="Moreau H."/>
            <person name="Motomura T."/>
            <person name="Nagasato C."/>
            <person name="Napoli C.A."/>
            <person name="Nelson D.R."/>
            <person name="Nyvall-Collen P."/>
            <person name="Peters A.F."/>
            <person name="Pommier C."/>
            <person name="Potin P."/>
            <person name="Poulain J."/>
            <person name="Quesneville H."/>
            <person name="Read B."/>
            <person name="Rensing S.A."/>
            <person name="Ritter A."/>
            <person name="Rousvoal S."/>
            <person name="Samanta M."/>
            <person name="Samson G."/>
            <person name="Schroeder D.C."/>
            <person name="Segurens B."/>
            <person name="Strittmatter M."/>
            <person name="Tonon T."/>
            <person name="Tregear J.W."/>
            <person name="Valentin K."/>
            <person name="von Dassow P."/>
            <person name="Yamagishi T."/>
            <person name="Van de Peer Y."/>
            <person name="Wincker P."/>
        </authorList>
    </citation>
    <scope>NUCLEOTIDE SEQUENCE [LARGE SCALE GENOMIC DNA]</scope>
    <source>
        <strain evidence="2">Ec32 / CCAP1310/4</strain>
    </source>
</reference>
<accession>D7G6U4</accession>
<protein>
    <submittedName>
        <fullName evidence="1">Uncharacterized protein</fullName>
    </submittedName>
</protein>
<name>D7G6U4_ECTSI</name>
<dbReference type="Proteomes" id="UP000002630">
    <property type="component" value="Linkage Group LG02"/>
</dbReference>
<evidence type="ECO:0000313" key="2">
    <source>
        <dbReference type="Proteomes" id="UP000002630"/>
    </source>
</evidence>
<dbReference type="InParanoid" id="D7G6U4"/>
<dbReference type="Gene3D" id="3.90.120.10">
    <property type="entry name" value="DNA Methylase, subunit A, domain 2"/>
    <property type="match status" value="1"/>
</dbReference>
<organism evidence="1 2">
    <name type="scientific">Ectocarpus siliculosus</name>
    <name type="common">Brown alga</name>
    <name type="synonym">Conferva siliculosa</name>
    <dbReference type="NCBI Taxonomy" id="2880"/>
    <lineage>
        <taxon>Eukaryota</taxon>
        <taxon>Sar</taxon>
        <taxon>Stramenopiles</taxon>
        <taxon>Ochrophyta</taxon>
        <taxon>PX clade</taxon>
        <taxon>Phaeophyceae</taxon>
        <taxon>Ectocarpales</taxon>
        <taxon>Ectocarpaceae</taxon>
        <taxon>Ectocarpus</taxon>
    </lineage>
</organism>
<gene>
    <name evidence="1" type="ORF">Esi_0008_0020</name>
</gene>
<dbReference type="AlphaFoldDB" id="D7G6U4"/>
<dbReference type="OrthoDB" id="414133at2759"/>
<dbReference type="EMBL" id="FN649727">
    <property type="protein sequence ID" value="CBJ25637.1"/>
    <property type="molecule type" value="Genomic_DNA"/>
</dbReference>
<sequence>MPLRPLSEYLTTTFTKGYRKHAGRAGPVVLLTDDGERRVSEEELGPFPSGLDLGPEGKEVRWFSDREMLRLHGFPEAFDFRPSPHVSVVLW</sequence>
<proteinExistence type="predicted"/>
<keyword evidence="2" id="KW-1185">Reference proteome</keyword>
<dbReference type="EMBL" id="FN649035">
    <property type="protein sequence ID" value="CBJ25637.1"/>
    <property type="molecule type" value="Genomic_DNA"/>
</dbReference>
<evidence type="ECO:0000313" key="1">
    <source>
        <dbReference type="EMBL" id="CBJ25637.1"/>
    </source>
</evidence>